<evidence type="ECO:0000259" key="6">
    <source>
        <dbReference type="Pfam" id="PF08281"/>
    </source>
</evidence>
<evidence type="ECO:0000313" key="7">
    <source>
        <dbReference type="EMBL" id="UVW34174.1"/>
    </source>
</evidence>
<dbReference type="NCBIfam" id="TIGR02937">
    <property type="entry name" value="sigma70-ECF"/>
    <property type="match status" value="1"/>
</dbReference>
<gene>
    <name evidence="7" type="ORF">NYF23_09080</name>
</gene>
<comment type="similarity">
    <text evidence="1">Belongs to the sigma-70 factor family. ECF subfamily.</text>
</comment>
<evidence type="ECO:0000256" key="4">
    <source>
        <dbReference type="ARBA" id="ARBA00023163"/>
    </source>
</evidence>
<proteinExistence type="inferred from homology"/>
<dbReference type="InterPro" id="IPR036388">
    <property type="entry name" value="WH-like_DNA-bd_sf"/>
</dbReference>
<name>A0ABY5TLV7_9GAMM</name>
<keyword evidence="8" id="KW-1185">Reference proteome</keyword>
<dbReference type="InterPro" id="IPR013324">
    <property type="entry name" value="RNA_pol_sigma_r3/r4-like"/>
</dbReference>
<dbReference type="Gene3D" id="1.10.10.10">
    <property type="entry name" value="Winged helix-like DNA-binding domain superfamily/Winged helix DNA-binding domain"/>
    <property type="match status" value="1"/>
</dbReference>
<dbReference type="Proteomes" id="UP001059934">
    <property type="component" value="Chromosome"/>
</dbReference>
<dbReference type="Pfam" id="PF04542">
    <property type="entry name" value="Sigma70_r2"/>
    <property type="match status" value="1"/>
</dbReference>
<organism evidence="7 8">
    <name type="scientific">SAR92 clade bacterium H455</name>
    <dbReference type="NCBI Taxonomy" id="2974818"/>
    <lineage>
        <taxon>Bacteria</taxon>
        <taxon>Pseudomonadati</taxon>
        <taxon>Pseudomonadota</taxon>
        <taxon>Gammaproteobacteria</taxon>
        <taxon>Cellvibrionales</taxon>
        <taxon>Porticoccaceae</taxon>
        <taxon>SAR92 clade</taxon>
    </lineage>
</organism>
<dbReference type="PANTHER" id="PTHR43133">
    <property type="entry name" value="RNA POLYMERASE ECF-TYPE SIGMA FACTO"/>
    <property type="match status" value="1"/>
</dbReference>
<dbReference type="PANTHER" id="PTHR43133:SF63">
    <property type="entry name" value="RNA POLYMERASE SIGMA FACTOR FECI-RELATED"/>
    <property type="match status" value="1"/>
</dbReference>
<dbReference type="InterPro" id="IPR013325">
    <property type="entry name" value="RNA_pol_sigma_r2"/>
</dbReference>
<dbReference type="EMBL" id="CP103416">
    <property type="protein sequence ID" value="UVW34174.1"/>
    <property type="molecule type" value="Genomic_DNA"/>
</dbReference>
<dbReference type="SUPFAM" id="SSF88946">
    <property type="entry name" value="Sigma2 domain of RNA polymerase sigma factors"/>
    <property type="match status" value="1"/>
</dbReference>
<accession>A0ABY5TLV7</accession>
<dbReference type="Gene3D" id="1.10.1740.10">
    <property type="match status" value="1"/>
</dbReference>
<reference evidence="7" key="1">
    <citation type="submission" date="2022-08" db="EMBL/GenBank/DDBJ databases">
        <title>Catabolic pathway analysis in culturable SAR92 clade bacteria reveals their overlooked roles in DMSP degradation in coastal seas.</title>
        <authorList>
            <person name="He X."/>
            <person name="Zhang X."/>
            <person name="Zhang Y."/>
        </authorList>
    </citation>
    <scope>NUCLEOTIDE SEQUENCE</scope>
    <source>
        <strain evidence="7">H455</strain>
    </source>
</reference>
<dbReference type="SUPFAM" id="SSF88659">
    <property type="entry name" value="Sigma3 and sigma4 domains of RNA polymerase sigma factors"/>
    <property type="match status" value="1"/>
</dbReference>
<sequence length="208" mass="23447">MSMFEESLCLSTEEVVHSEPSFTHSENASSTVNKAANITDNIELVNCVARQWDSPLRRYFQRNTRSKCQADVDDLMQDLYCRLFTCRNPGNIESINSFAFTIAQNLLRDRSRRVATRMSDMSTSIDDVAEPFSETTGPERIVESEQALKQILSVIDEWPPARREAFVQHRLCGESHKVVASLLGISVSMVEKHIASARSALRVYTAAI</sequence>
<dbReference type="InterPro" id="IPR039425">
    <property type="entry name" value="RNA_pol_sigma-70-like"/>
</dbReference>
<evidence type="ECO:0000313" key="8">
    <source>
        <dbReference type="Proteomes" id="UP001059934"/>
    </source>
</evidence>
<protein>
    <submittedName>
        <fullName evidence="7">Sigma-70 family RNA polymerase sigma factor</fullName>
    </submittedName>
</protein>
<dbReference type="InterPro" id="IPR013249">
    <property type="entry name" value="RNA_pol_sigma70_r4_t2"/>
</dbReference>
<feature type="domain" description="RNA polymerase sigma factor 70 region 4 type 2" evidence="6">
    <location>
        <begin position="149"/>
        <end position="201"/>
    </location>
</feature>
<dbReference type="Pfam" id="PF08281">
    <property type="entry name" value="Sigma70_r4_2"/>
    <property type="match status" value="1"/>
</dbReference>
<evidence type="ECO:0000256" key="1">
    <source>
        <dbReference type="ARBA" id="ARBA00010641"/>
    </source>
</evidence>
<dbReference type="InterPro" id="IPR014284">
    <property type="entry name" value="RNA_pol_sigma-70_dom"/>
</dbReference>
<keyword evidence="3" id="KW-0731">Sigma factor</keyword>
<keyword evidence="4" id="KW-0804">Transcription</keyword>
<evidence type="ECO:0000259" key="5">
    <source>
        <dbReference type="Pfam" id="PF04542"/>
    </source>
</evidence>
<feature type="domain" description="RNA polymerase sigma-70 region 2" evidence="5">
    <location>
        <begin position="63"/>
        <end position="113"/>
    </location>
</feature>
<dbReference type="InterPro" id="IPR007627">
    <property type="entry name" value="RNA_pol_sigma70_r2"/>
</dbReference>
<evidence type="ECO:0000256" key="2">
    <source>
        <dbReference type="ARBA" id="ARBA00023015"/>
    </source>
</evidence>
<keyword evidence="2" id="KW-0805">Transcription regulation</keyword>
<evidence type="ECO:0000256" key="3">
    <source>
        <dbReference type="ARBA" id="ARBA00023082"/>
    </source>
</evidence>